<accession>A0A917NM69</accession>
<keyword evidence="4" id="KW-1185">Reference proteome</keyword>
<dbReference type="NCBIfam" id="NF005559">
    <property type="entry name" value="PRK07231.1"/>
    <property type="match status" value="1"/>
</dbReference>
<dbReference type="GO" id="GO:0016491">
    <property type="term" value="F:oxidoreductase activity"/>
    <property type="evidence" value="ECO:0007669"/>
    <property type="project" value="UniProtKB-KW"/>
</dbReference>
<dbReference type="AlphaFoldDB" id="A0A917NM69"/>
<evidence type="ECO:0000313" key="3">
    <source>
        <dbReference type="EMBL" id="GGJ08366.1"/>
    </source>
</evidence>
<dbReference type="FunFam" id="3.40.50.720:FF:000084">
    <property type="entry name" value="Short-chain dehydrogenase reductase"/>
    <property type="match status" value="1"/>
</dbReference>
<evidence type="ECO:0000256" key="1">
    <source>
        <dbReference type="ARBA" id="ARBA00006484"/>
    </source>
</evidence>
<dbReference type="PRINTS" id="PR00081">
    <property type="entry name" value="GDHRDH"/>
</dbReference>
<protein>
    <submittedName>
        <fullName evidence="3">3-ketoacyl-ACP reductase</fullName>
    </submittedName>
</protein>
<dbReference type="InterPro" id="IPR036291">
    <property type="entry name" value="NAD(P)-bd_dom_sf"/>
</dbReference>
<evidence type="ECO:0000256" key="2">
    <source>
        <dbReference type="ARBA" id="ARBA00023002"/>
    </source>
</evidence>
<comment type="caution">
    <text evidence="3">The sequence shown here is derived from an EMBL/GenBank/DDBJ whole genome shotgun (WGS) entry which is preliminary data.</text>
</comment>
<dbReference type="SUPFAM" id="SSF51735">
    <property type="entry name" value="NAD(P)-binding Rossmann-fold domains"/>
    <property type="match status" value="1"/>
</dbReference>
<dbReference type="Gene3D" id="3.40.50.720">
    <property type="entry name" value="NAD(P)-binding Rossmann-like Domain"/>
    <property type="match status" value="1"/>
</dbReference>
<evidence type="ECO:0000313" key="4">
    <source>
        <dbReference type="Proteomes" id="UP000637695"/>
    </source>
</evidence>
<dbReference type="InterPro" id="IPR002347">
    <property type="entry name" value="SDR_fam"/>
</dbReference>
<dbReference type="EMBL" id="BMOY01000025">
    <property type="protein sequence ID" value="GGJ08366.1"/>
    <property type="molecule type" value="Genomic_DNA"/>
</dbReference>
<name>A0A917NM69_9BACL</name>
<dbReference type="InterPro" id="IPR020904">
    <property type="entry name" value="Sc_DH/Rdtase_CS"/>
</dbReference>
<keyword evidence="2" id="KW-0560">Oxidoreductase</keyword>
<proteinExistence type="inferred from homology"/>
<dbReference type="PANTHER" id="PTHR24321:SF8">
    <property type="entry name" value="ESTRADIOL 17-BETA-DEHYDROGENASE 8-RELATED"/>
    <property type="match status" value="1"/>
</dbReference>
<dbReference type="Proteomes" id="UP000637695">
    <property type="component" value="Unassembled WGS sequence"/>
</dbReference>
<comment type="similarity">
    <text evidence="1">Belongs to the short-chain dehydrogenases/reductases (SDR) family.</text>
</comment>
<dbReference type="GO" id="GO:0008206">
    <property type="term" value="P:bile acid metabolic process"/>
    <property type="evidence" value="ECO:0007669"/>
    <property type="project" value="UniProtKB-ARBA"/>
</dbReference>
<dbReference type="CDD" id="cd05233">
    <property type="entry name" value="SDR_c"/>
    <property type="match status" value="1"/>
</dbReference>
<reference evidence="3" key="2">
    <citation type="submission" date="2020-09" db="EMBL/GenBank/DDBJ databases">
        <authorList>
            <person name="Sun Q."/>
            <person name="Ohkuma M."/>
        </authorList>
    </citation>
    <scope>NUCLEOTIDE SEQUENCE</scope>
    <source>
        <strain evidence="3">JCM 18487</strain>
    </source>
</reference>
<reference evidence="3" key="1">
    <citation type="journal article" date="2014" name="Int. J. Syst. Evol. Microbiol.">
        <title>Complete genome sequence of Corynebacterium casei LMG S-19264T (=DSM 44701T), isolated from a smear-ripened cheese.</title>
        <authorList>
            <consortium name="US DOE Joint Genome Institute (JGI-PGF)"/>
            <person name="Walter F."/>
            <person name="Albersmeier A."/>
            <person name="Kalinowski J."/>
            <person name="Ruckert C."/>
        </authorList>
    </citation>
    <scope>NUCLEOTIDE SEQUENCE</scope>
    <source>
        <strain evidence="3">JCM 18487</strain>
    </source>
</reference>
<gene>
    <name evidence="3" type="primary">fabG</name>
    <name evidence="3" type="ORF">GCM10010885_16860</name>
</gene>
<organism evidence="3 4">
    <name type="scientific">Alicyclobacillus cellulosilyticus</name>
    <dbReference type="NCBI Taxonomy" id="1003997"/>
    <lineage>
        <taxon>Bacteria</taxon>
        <taxon>Bacillati</taxon>
        <taxon>Bacillota</taxon>
        <taxon>Bacilli</taxon>
        <taxon>Bacillales</taxon>
        <taxon>Alicyclobacillaceae</taxon>
        <taxon>Alicyclobacillus</taxon>
    </lineage>
</organism>
<dbReference type="PROSITE" id="PS00061">
    <property type="entry name" value="ADH_SHORT"/>
    <property type="match status" value="1"/>
</dbReference>
<dbReference type="RefSeq" id="WP_188882403.1">
    <property type="nucleotide sequence ID" value="NZ_BMOY01000025.1"/>
</dbReference>
<sequence>MKLLGKVAVVTGAASGMGKEMAKVFAQEGAKVVLADIVHESLEQVVTEIKASGGTALGVVTDVSKESDIQQMIDAAVNTFGSLDILVNNAGIMDRMTAAADVTDELWERVFAVNVTGPMRAIRKALPIMIRQGHGVIINTASIGGLCGSRAGAAYTASKHAVIGLTKNVGYQYAKYGIRCNAIAPGAVQTNIMADAPNLDPNYLGVERAMSGMNTNPRVGQPIEIAKVALFLASDDASFINGAVIVADAGWTAY</sequence>
<dbReference type="PRINTS" id="PR00080">
    <property type="entry name" value="SDRFAMILY"/>
</dbReference>
<dbReference type="Pfam" id="PF13561">
    <property type="entry name" value="adh_short_C2"/>
    <property type="match status" value="1"/>
</dbReference>
<dbReference type="PANTHER" id="PTHR24321">
    <property type="entry name" value="DEHYDROGENASES, SHORT CHAIN"/>
    <property type="match status" value="1"/>
</dbReference>